<sequence>MYLCGKGLKVLITSYGSCCRSKAGLFLIAGSLDLWLRAGLFLEEFGKATASARNTDVAVAEARAILEGIQHAVDRGLVPLNVVNLCCRDSPTSDHCASLIRRSSSIIVARRRSSSPVVDRPCPSLRL</sequence>
<evidence type="ECO:0000313" key="2">
    <source>
        <dbReference type="Proteomes" id="UP001064489"/>
    </source>
</evidence>
<reference evidence="1" key="2">
    <citation type="submission" date="2023-02" db="EMBL/GenBank/DDBJ databases">
        <authorList>
            <person name="Swenson N.G."/>
            <person name="Wegrzyn J.L."/>
            <person name="Mcevoy S.L."/>
        </authorList>
    </citation>
    <scope>NUCLEOTIDE SEQUENCE</scope>
    <source>
        <strain evidence="1">91603</strain>
        <tissue evidence="1">Leaf</tissue>
    </source>
</reference>
<gene>
    <name evidence="1" type="ORF">LWI28_011241</name>
</gene>
<dbReference type="EMBL" id="JAJSOW010000003">
    <property type="protein sequence ID" value="KAI9195055.1"/>
    <property type="molecule type" value="Genomic_DNA"/>
</dbReference>
<dbReference type="AlphaFoldDB" id="A0AAD5P068"/>
<dbReference type="Proteomes" id="UP001064489">
    <property type="component" value="Chromosome 1"/>
</dbReference>
<name>A0AAD5P068_ACENE</name>
<accession>A0AAD5P068</accession>
<proteinExistence type="predicted"/>
<reference evidence="1" key="1">
    <citation type="journal article" date="2022" name="Plant J.">
        <title>Strategies of tolerance reflected in two North American maple genomes.</title>
        <authorList>
            <person name="McEvoy S.L."/>
            <person name="Sezen U.U."/>
            <person name="Trouern-Trend A."/>
            <person name="McMahon S.M."/>
            <person name="Schaberg P.G."/>
            <person name="Yang J."/>
            <person name="Wegrzyn J.L."/>
            <person name="Swenson N.G."/>
        </authorList>
    </citation>
    <scope>NUCLEOTIDE SEQUENCE</scope>
    <source>
        <strain evidence="1">91603</strain>
    </source>
</reference>
<organism evidence="1 2">
    <name type="scientific">Acer negundo</name>
    <name type="common">Box elder</name>
    <dbReference type="NCBI Taxonomy" id="4023"/>
    <lineage>
        <taxon>Eukaryota</taxon>
        <taxon>Viridiplantae</taxon>
        <taxon>Streptophyta</taxon>
        <taxon>Embryophyta</taxon>
        <taxon>Tracheophyta</taxon>
        <taxon>Spermatophyta</taxon>
        <taxon>Magnoliopsida</taxon>
        <taxon>eudicotyledons</taxon>
        <taxon>Gunneridae</taxon>
        <taxon>Pentapetalae</taxon>
        <taxon>rosids</taxon>
        <taxon>malvids</taxon>
        <taxon>Sapindales</taxon>
        <taxon>Sapindaceae</taxon>
        <taxon>Hippocastanoideae</taxon>
        <taxon>Acereae</taxon>
        <taxon>Acer</taxon>
    </lineage>
</organism>
<protein>
    <submittedName>
        <fullName evidence="1">Uncharacterized protein</fullName>
    </submittedName>
</protein>
<keyword evidence="2" id="KW-1185">Reference proteome</keyword>
<comment type="caution">
    <text evidence="1">The sequence shown here is derived from an EMBL/GenBank/DDBJ whole genome shotgun (WGS) entry which is preliminary data.</text>
</comment>
<evidence type="ECO:0000313" key="1">
    <source>
        <dbReference type="EMBL" id="KAI9195055.1"/>
    </source>
</evidence>